<evidence type="ECO:0000256" key="4">
    <source>
        <dbReference type="ARBA" id="ARBA00023136"/>
    </source>
</evidence>
<dbReference type="EMBL" id="CP059735">
    <property type="protein sequence ID" value="WDD97853.1"/>
    <property type="molecule type" value="Genomic_DNA"/>
</dbReference>
<dbReference type="Pfam" id="PF11845">
    <property type="entry name" value="Tll0287-like"/>
    <property type="match status" value="1"/>
</dbReference>
<name>A0AAF0C2B5_9GAMM</name>
<dbReference type="InterPro" id="IPR004089">
    <property type="entry name" value="MCPsignal_dom"/>
</dbReference>
<dbReference type="Gene3D" id="1.10.287.950">
    <property type="entry name" value="Methyl-accepting chemotaxis protein"/>
    <property type="match status" value="1"/>
</dbReference>
<gene>
    <name evidence="11" type="ORF">SG35_021540</name>
</gene>
<comment type="similarity">
    <text evidence="6">Belongs to the methyl-accepting chemotaxis (MCP) protein family.</text>
</comment>
<keyword evidence="2 8" id="KW-0812">Transmembrane</keyword>
<evidence type="ECO:0000256" key="8">
    <source>
        <dbReference type="SAM" id="Phobius"/>
    </source>
</evidence>
<evidence type="ECO:0000259" key="10">
    <source>
        <dbReference type="PROSITE" id="PS50885"/>
    </source>
</evidence>
<evidence type="ECO:0000259" key="9">
    <source>
        <dbReference type="PROSITE" id="PS50111"/>
    </source>
</evidence>
<dbReference type="PRINTS" id="PR00260">
    <property type="entry name" value="CHEMTRNSDUCR"/>
</dbReference>
<protein>
    <recommendedName>
        <fullName evidence="13">Chemotaxis protein</fullName>
    </recommendedName>
</protein>
<evidence type="ECO:0000256" key="1">
    <source>
        <dbReference type="ARBA" id="ARBA00004141"/>
    </source>
</evidence>
<keyword evidence="12" id="KW-1185">Reference proteome</keyword>
<evidence type="ECO:0008006" key="13">
    <source>
        <dbReference type="Google" id="ProtNLM"/>
    </source>
</evidence>
<evidence type="ECO:0000256" key="3">
    <source>
        <dbReference type="ARBA" id="ARBA00022989"/>
    </source>
</evidence>
<feature type="transmembrane region" description="Helical" evidence="8">
    <location>
        <begin position="12"/>
        <end position="31"/>
    </location>
</feature>
<dbReference type="AlphaFoldDB" id="A0AAF0C2B5"/>
<dbReference type="CDD" id="cd11386">
    <property type="entry name" value="MCP_signal"/>
    <property type="match status" value="1"/>
</dbReference>
<dbReference type="KEGG" id="tact:SG35_021540"/>
<dbReference type="GO" id="GO:0016020">
    <property type="term" value="C:membrane"/>
    <property type="evidence" value="ECO:0007669"/>
    <property type="project" value="UniProtKB-SubCell"/>
</dbReference>
<evidence type="ECO:0000313" key="12">
    <source>
        <dbReference type="Proteomes" id="UP000032568"/>
    </source>
</evidence>
<reference evidence="11 12" key="1">
    <citation type="journal article" date="2015" name="Genome Announc.">
        <title>Draft Genome Sequences of Marine Isolates of Thalassomonas viridans and Thalassomonas actiniarum.</title>
        <authorList>
            <person name="Olonade I."/>
            <person name="van Zyl L.J."/>
            <person name="Trindade M."/>
        </authorList>
    </citation>
    <scope>NUCLEOTIDE SEQUENCE [LARGE SCALE GENOMIC DNA]</scope>
    <source>
        <strain evidence="11 12">A5K-106</strain>
    </source>
</reference>
<dbReference type="PROSITE" id="PS50885">
    <property type="entry name" value="HAMP"/>
    <property type="match status" value="1"/>
</dbReference>
<dbReference type="Proteomes" id="UP000032568">
    <property type="component" value="Chromosome"/>
</dbReference>
<dbReference type="PANTHER" id="PTHR32089:SF119">
    <property type="entry name" value="METHYL-ACCEPTING CHEMOTAXIS PROTEIN CTPL"/>
    <property type="match status" value="1"/>
</dbReference>
<feature type="domain" description="HAMP" evidence="10">
    <location>
        <begin position="229"/>
        <end position="287"/>
    </location>
</feature>
<feature type="domain" description="Methyl-accepting transducer" evidence="9">
    <location>
        <begin position="292"/>
        <end position="528"/>
    </location>
</feature>
<keyword evidence="5 7" id="KW-0807">Transducer</keyword>
<evidence type="ECO:0000256" key="6">
    <source>
        <dbReference type="ARBA" id="ARBA00029447"/>
    </source>
</evidence>
<evidence type="ECO:0000256" key="5">
    <source>
        <dbReference type="ARBA" id="ARBA00023224"/>
    </source>
</evidence>
<sequence length="564" mass="60766">MSIIKPKTINGQVIVILILAGLCSSLILGYLNIHNSRVMAIEEVSGKAKELIDRAAQMFIVSTVRFNDEYLAAADEAARQAIKSDWQRTISAVDRAVTHDFGDKHSRVRLFTDAKLLKVAPQGQENTQARGEFEHKTLRTFYSGSRDAVTDISDRYYRFAVPLTSDMHPGCANCHGIPTEKSLLIGALGVSIPLKEYLATASKNGYLSTFYFILLLVLSFTITFVLLKLKVSAPLSQLNLGTRDIIEGLARNKANLATRFDDKQAGEIGILAANFNDLMQILANIMQELSLGSQTLISASGQTATIAEQTKQNTHERLLNLTSVVTALSQLHQSSEEVAAGASDTATASVSANDAVLQGQVKVENTLSAIKALEQNISQTGLAITRLHQRTDTIGNIVTTIDGIAEQTNLLALNAAIEAARAGDQGKGFAVVADEVRSLAQRTQAATKEINQLVNDLQNDSGQAAAAMSQSSKRANESVDYAVEAEHFLTTITASMANICDMNNQIAAAAEQQNMTLADIKCHLDAVEKDARKTLSGTEATVQQSNKLIALSEHLTALVNHSDS</sequence>
<dbReference type="FunFam" id="1.10.287.950:FF:000001">
    <property type="entry name" value="Methyl-accepting chemotaxis sensory transducer"/>
    <property type="match status" value="1"/>
</dbReference>
<dbReference type="GO" id="GO:0006935">
    <property type="term" value="P:chemotaxis"/>
    <property type="evidence" value="ECO:0007669"/>
    <property type="project" value="InterPro"/>
</dbReference>
<dbReference type="PANTHER" id="PTHR32089">
    <property type="entry name" value="METHYL-ACCEPTING CHEMOTAXIS PROTEIN MCPB"/>
    <property type="match status" value="1"/>
</dbReference>
<dbReference type="InterPro" id="IPR021796">
    <property type="entry name" value="Tll0287-like_dom"/>
</dbReference>
<evidence type="ECO:0000313" key="11">
    <source>
        <dbReference type="EMBL" id="WDD97853.1"/>
    </source>
</evidence>
<accession>A0AAF0C2B5</accession>
<dbReference type="SMART" id="SM00283">
    <property type="entry name" value="MA"/>
    <property type="match status" value="1"/>
</dbReference>
<dbReference type="Pfam" id="PF00015">
    <property type="entry name" value="MCPsignal"/>
    <property type="match status" value="1"/>
</dbReference>
<dbReference type="RefSeq" id="WP_053042928.1">
    <property type="nucleotide sequence ID" value="NZ_CP059735.1"/>
</dbReference>
<dbReference type="SUPFAM" id="SSF58104">
    <property type="entry name" value="Methyl-accepting chemotaxis protein (MCP) signaling domain"/>
    <property type="match status" value="1"/>
</dbReference>
<feature type="transmembrane region" description="Helical" evidence="8">
    <location>
        <begin position="205"/>
        <end position="227"/>
    </location>
</feature>
<organism evidence="11 12">
    <name type="scientific">Thalassomonas actiniarum</name>
    <dbReference type="NCBI Taxonomy" id="485447"/>
    <lineage>
        <taxon>Bacteria</taxon>
        <taxon>Pseudomonadati</taxon>
        <taxon>Pseudomonadota</taxon>
        <taxon>Gammaproteobacteria</taxon>
        <taxon>Alteromonadales</taxon>
        <taxon>Colwelliaceae</taxon>
        <taxon>Thalassomonas</taxon>
    </lineage>
</organism>
<evidence type="ECO:0000256" key="7">
    <source>
        <dbReference type="PROSITE-ProRule" id="PRU00284"/>
    </source>
</evidence>
<dbReference type="GO" id="GO:0007165">
    <property type="term" value="P:signal transduction"/>
    <property type="evidence" value="ECO:0007669"/>
    <property type="project" value="UniProtKB-KW"/>
</dbReference>
<dbReference type="InterPro" id="IPR003660">
    <property type="entry name" value="HAMP_dom"/>
</dbReference>
<reference evidence="11 12" key="2">
    <citation type="journal article" date="2022" name="Mar. Drugs">
        <title>Bioassay-Guided Fractionation Leads to the Detection of Cholic Acid Generated by the Rare Thalassomonas sp.</title>
        <authorList>
            <person name="Pheiffer F."/>
            <person name="Schneider Y.K."/>
            <person name="Hansen E.H."/>
            <person name="Andersen J.H."/>
            <person name="Isaksson J."/>
            <person name="Busche T."/>
            <person name="R C."/>
            <person name="Kalinowski J."/>
            <person name="Zyl L.V."/>
            <person name="Trindade M."/>
        </authorList>
    </citation>
    <scope>NUCLEOTIDE SEQUENCE [LARGE SCALE GENOMIC DNA]</scope>
    <source>
        <strain evidence="11 12">A5K-106</strain>
    </source>
</reference>
<keyword evidence="3 8" id="KW-1133">Transmembrane helix</keyword>
<evidence type="ECO:0000256" key="2">
    <source>
        <dbReference type="ARBA" id="ARBA00022692"/>
    </source>
</evidence>
<comment type="subcellular location">
    <subcellularLocation>
        <location evidence="1">Membrane</location>
        <topology evidence="1">Multi-pass membrane protein</topology>
    </subcellularLocation>
</comment>
<proteinExistence type="inferred from homology"/>
<dbReference type="GO" id="GO:0004888">
    <property type="term" value="F:transmembrane signaling receptor activity"/>
    <property type="evidence" value="ECO:0007669"/>
    <property type="project" value="InterPro"/>
</dbReference>
<dbReference type="PROSITE" id="PS50111">
    <property type="entry name" value="CHEMOTAXIS_TRANSDUC_2"/>
    <property type="match status" value="1"/>
</dbReference>
<dbReference type="InterPro" id="IPR004090">
    <property type="entry name" value="Chemotax_Me-accpt_rcpt"/>
</dbReference>
<keyword evidence="4 8" id="KW-0472">Membrane</keyword>